<evidence type="ECO:0000256" key="5">
    <source>
        <dbReference type="ARBA" id="ARBA00022801"/>
    </source>
</evidence>
<gene>
    <name evidence="11 14" type="primary">priA</name>
    <name evidence="14" type="ORF">WKR92_09515</name>
</gene>
<dbReference type="RefSeq" id="WP_375557597.1">
    <property type="nucleotide sequence ID" value="NZ_JBBVGT010000002.1"/>
</dbReference>
<dbReference type="Proteomes" id="UP001580928">
    <property type="component" value="Unassembled WGS sequence"/>
</dbReference>
<dbReference type="Gene3D" id="3.40.1440.60">
    <property type="entry name" value="PriA, 3(prime) DNA-binding domain"/>
    <property type="match status" value="1"/>
</dbReference>
<feature type="binding site" evidence="11">
    <location>
        <position position="562"/>
    </location>
    <ligand>
        <name>Zn(2+)</name>
        <dbReference type="ChEBI" id="CHEBI:29105"/>
        <label>1</label>
    </ligand>
</feature>
<dbReference type="InterPro" id="IPR040498">
    <property type="entry name" value="PriA_CRR"/>
</dbReference>
<dbReference type="Pfam" id="PF00270">
    <property type="entry name" value="DEAD"/>
    <property type="match status" value="1"/>
</dbReference>
<feature type="binding site" evidence="11">
    <location>
        <position position="549"/>
    </location>
    <ligand>
        <name>Zn(2+)</name>
        <dbReference type="ChEBI" id="CHEBI:29105"/>
        <label>2</label>
    </ligand>
</feature>
<dbReference type="Pfam" id="PF00271">
    <property type="entry name" value="Helicase_C"/>
    <property type="match status" value="1"/>
</dbReference>
<organism evidence="14 15">
    <name type="scientific">Albibacterium profundi</name>
    <dbReference type="NCBI Taxonomy" id="3134906"/>
    <lineage>
        <taxon>Bacteria</taxon>
        <taxon>Pseudomonadati</taxon>
        <taxon>Bacteroidota</taxon>
        <taxon>Sphingobacteriia</taxon>
        <taxon>Sphingobacteriales</taxon>
        <taxon>Sphingobacteriaceae</taxon>
        <taxon>Albibacterium</taxon>
    </lineage>
</organism>
<keyword evidence="7 11" id="KW-0862">Zinc</keyword>
<dbReference type="PROSITE" id="PS51194">
    <property type="entry name" value="HELICASE_CTER"/>
    <property type="match status" value="1"/>
</dbReference>
<dbReference type="CDD" id="cd17929">
    <property type="entry name" value="DEXHc_priA"/>
    <property type="match status" value="1"/>
</dbReference>
<dbReference type="InterPro" id="IPR001650">
    <property type="entry name" value="Helicase_C-like"/>
</dbReference>
<dbReference type="InterPro" id="IPR005259">
    <property type="entry name" value="PriA"/>
</dbReference>
<comment type="catalytic activity">
    <reaction evidence="11">
        <text>ATP + H2O = ADP + phosphate + H(+)</text>
        <dbReference type="Rhea" id="RHEA:13065"/>
        <dbReference type="ChEBI" id="CHEBI:15377"/>
        <dbReference type="ChEBI" id="CHEBI:15378"/>
        <dbReference type="ChEBI" id="CHEBI:30616"/>
        <dbReference type="ChEBI" id="CHEBI:43474"/>
        <dbReference type="ChEBI" id="CHEBI:456216"/>
        <dbReference type="EC" id="5.6.2.4"/>
    </reaction>
</comment>
<dbReference type="Gene3D" id="3.40.50.300">
    <property type="entry name" value="P-loop containing nucleotide triphosphate hydrolases"/>
    <property type="match status" value="2"/>
</dbReference>
<evidence type="ECO:0000256" key="6">
    <source>
        <dbReference type="ARBA" id="ARBA00022806"/>
    </source>
</evidence>
<keyword evidence="5 11" id="KW-0378">Hydrolase</keyword>
<dbReference type="InterPro" id="IPR027417">
    <property type="entry name" value="P-loop_NTPase"/>
</dbReference>
<comment type="similarity">
    <text evidence="11">Belongs to the helicase family. PriA subfamily.</text>
</comment>
<dbReference type="InterPro" id="IPR036390">
    <property type="entry name" value="WH_DNA-bd_sf"/>
</dbReference>
<keyword evidence="9 11" id="KW-0238">DNA-binding</keyword>
<comment type="function">
    <text evidence="11">Initiates the restart of stalled replication forks, which reloads the replicative helicase on sites other than the origin of replication. Recognizes and binds to abandoned replication forks and remodels them to uncover a helicase loading site. Promotes assembly of the primosome at these replication forks.</text>
</comment>
<feature type="binding site" evidence="11">
    <location>
        <position position="525"/>
    </location>
    <ligand>
        <name>Zn(2+)</name>
        <dbReference type="ChEBI" id="CHEBI:29105"/>
        <label>1</label>
    </ligand>
</feature>
<evidence type="ECO:0000313" key="15">
    <source>
        <dbReference type="Proteomes" id="UP001580928"/>
    </source>
</evidence>
<comment type="catalytic activity">
    <reaction evidence="11">
        <text>Couples ATP hydrolysis with the unwinding of duplex DNA by translocating in the 3'-5' direction.</text>
        <dbReference type="EC" id="5.6.2.4"/>
    </reaction>
</comment>
<dbReference type="InterPro" id="IPR041222">
    <property type="entry name" value="PriA_3primeBD"/>
</dbReference>
<name>A0ABV5CEU4_9SPHI</name>
<keyword evidence="10 11" id="KW-0413">Isomerase</keyword>
<keyword evidence="3 11" id="KW-0479">Metal-binding</keyword>
<dbReference type="EC" id="5.6.2.4" evidence="11"/>
<reference evidence="14 15" key="1">
    <citation type="submission" date="2024-04" db="EMBL/GenBank/DDBJ databases">
        <title>Albibacterium profundi sp. nov., isolated from sediment of the Challenger Deep of Mariana Trench.</title>
        <authorList>
            <person name="Wang Y."/>
        </authorList>
    </citation>
    <scope>NUCLEOTIDE SEQUENCE [LARGE SCALE GENOMIC DNA]</scope>
    <source>
        <strain evidence="14 15">RHL897</strain>
    </source>
</reference>
<keyword evidence="15" id="KW-1185">Reference proteome</keyword>
<dbReference type="Pfam" id="PF17764">
    <property type="entry name" value="PriA_3primeBD"/>
    <property type="match status" value="1"/>
</dbReference>
<evidence type="ECO:0000259" key="12">
    <source>
        <dbReference type="PROSITE" id="PS51192"/>
    </source>
</evidence>
<keyword evidence="1 11" id="KW-0639">Primosome</keyword>
<keyword evidence="4 11" id="KW-0547">Nucleotide-binding</keyword>
<keyword evidence="6 11" id="KW-0347">Helicase</keyword>
<comment type="subunit">
    <text evidence="11">Component of the replication restart primosome.</text>
</comment>
<dbReference type="CDD" id="cd18804">
    <property type="entry name" value="SF2_C_priA"/>
    <property type="match status" value="1"/>
</dbReference>
<feature type="binding site" evidence="11">
    <location>
        <position position="565"/>
    </location>
    <ligand>
        <name>Zn(2+)</name>
        <dbReference type="ChEBI" id="CHEBI:29105"/>
        <label>1</label>
    </ligand>
</feature>
<dbReference type="PANTHER" id="PTHR30580:SF0">
    <property type="entry name" value="PRIMOSOMAL PROTEIN N"/>
    <property type="match status" value="1"/>
</dbReference>
<evidence type="ECO:0000256" key="7">
    <source>
        <dbReference type="ARBA" id="ARBA00022833"/>
    </source>
</evidence>
<dbReference type="SMART" id="SM00490">
    <property type="entry name" value="HELICc"/>
    <property type="match status" value="1"/>
</dbReference>
<dbReference type="SUPFAM" id="SSF46785">
    <property type="entry name" value="Winged helix' DNA-binding domain"/>
    <property type="match status" value="1"/>
</dbReference>
<dbReference type="NCBIfam" id="TIGR00595">
    <property type="entry name" value="priA"/>
    <property type="match status" value="1"/>
</dbReference>
<feature type="domain" description="Helicase ATP-binding" evidence="12">
    <location>
        <begin position="292"/>
        <end position="459"/>
    </location>
</feature>
<feature type="binding site" evidence="11">
    <location>
        <position position="552"/>
    </location>
    <ligand>
        <name>Zn(2+)</name>
        <dbReference type="ChEBI" id="CHEBI:29105"/>
        <label>2</label>
    </ligand>
</feature>
<sequence length="816" mass="92089">MKTYFVDVILPLAIAGTYTYRVPGEMNEVLAVGKRVVVQFGKTRVYSAVISKIHQTPPDRYQAKYLLDILDEHPVVTSEQLSLWDWIASYYLCQLGEVMQAALPSVLKLASETKIIAEEGEGKDRSQLDDREFLVMEALDLVPELRVNDIIKILGQKTILPVLKTLLDKGFIRISEEVVERYKPKKKTFVILNPIFDEPAAKKELLDSLERAYKQSDAVLSYLQMARTQEKISKAELLEQSACGSSAFAALVKKEVFILEEKVVSRLASPTETFLVDVTLSGIQQNACDDIKVGFKKKGISLLHGVTASGKTEIYIKLIQEALDRGETALYLLPEIALTTQIVERLRLHFGSAIGAYHSRLNENERAEIWKKVLHGEIKVVLGARSSVFLPFRNLGLVVVDEEHEVSYKQFDPSPRYQARDTAIYLGALHRSNVLLGSATPSLESYYNAKAGKYALIKLDQRYGNANLPDIEIVNLKAAQASSSVSPYFTSTLIKGIEQALKKKEQVILFQNRRGHTPMLLCATCGYSPRCIHCDVSLTYHKSSGRLHCHYCGFKESLIEVCPACGSTHIESKGFGTQRIEEELSMLLPEARIGRLDLDSTRTKNSFEKILDDFDEQRFDVLIGTQMVTKGLDFGKVSLIGIVNADSLINYPDFRAFERSFSMLAQVGGRAGRRDVQGKVIIQAYATTHRILEQVVSHDYEAMFQTEIVERKKFLYPPFFRLIRIDVKHKDPHLAADCAQRFARELRVHFGEQVLGPEPPLVGRIRNYYIQSILLKFSRASVSITKVKEVLKQNIVRYHLDKLNKGSRLTVDVDPY</sequence>
<evidence type="ECO:0000256" key="3">
    <source>
        <dbReference type="ARBA" id="ARBA00022723"/>
    </source>
</evidence>
<keyword evidence="8 11" id="KW-0067">ATP-binding</keyword>
<feature type="binding site" evidence="11">
    <location>
        <position position="534"/>
    </location>
    <ligand>
        <name>Zn(2+)</name>
        <dbReference type="ChEBI" id="CHEBI:29105"/>
        <label>2</label>
    </ligand>
</feature>
<feature type="domain" description="Helicase C-terminal" evidence="13">
    <location>
        <begin position="557"/>
        <end position="716"/>
    </location>
</feature>
<dbReference type="InterPro" id="IPR014001">
    <property type="entry name" value="Helicase_ATP-bd"/>
</dbReference>
<dbReference type="InterPro" id="IPR042115">
    <property type="entry name" value="PriA_3primeBD_sf"/>
</dbReference>
<dbReference type="SUPFAM" id="SSF52540">
    <property type="entry name" value="P-loop containing nucleoside triphosphate hydrolases"/>
    <property type="match status" value="2"/>
</dbReference>
<proteinExistence type="inferred from homology"/>
<evidence type="ECO:0000256" key="2">
    <source>
        <dbReference type="ARBA" id="ARBA00022705"/>
    </source>
</evidence>
<protein>
    <recommendedName>
        <fullName evidence="11">Replication restart protein PriA</fullName>
    </recommendedName>
    <alternativeName>
        <fullName evidence="11">ATP-dependent DNA helicase PriA</fullName>
        <ecNumber evidence="11">5.6.2.4</ecNumber>
    </alternativeName>
    <alternativeName>
        <fullName evidence="11">DNA 3'-5' helicase PriA</fullName>
    </alternativeName>
</protein>
<evidence type="ECO:0000256" key="1">
    <source>
        <dbReference type="ARBA" id="ARBA00022515"/>
    </source>
</evidence>
<feature type="binding site" evidence="11">
    <location>
        <position position="531"/>
    </location>
    <ligand>
        <name>Zn(2+)</name>
        <dbReference type="ChEBI" id="CHEBI:29105"/>
        <label>2</label>
    </ligand>
</feature>
<evidence type="ECO:0000313" key="14">
    <source>
        <dbReference type="EMBL" id="MFB5946068.1"/>
    </source>
</evidence>
<dbReference type="Pfam" id="PF18074">
    <property type="entry name" value="PriA_C"/>
    <property type="match status" value="1"/>
</dbReference>
<dbReference type="SMART" id="SM00487">
    <property type="entry name" value="DEXDc"/>
    <property type="match status" value="1"/>
</dbReference>
<evidence type="ECO:0000256" key="10">
    <source>
        <dbReference type="ARBA" id="ARBA00023235"/>
    </source>
</evidence>
<keyword evidence="2 11" id="KW-0235">DNA replication</keyword>
<dbReference type="PROSITE" id="PS51192">
    <property type="entry name" value="HELICASE_ATP_BIND_1"/>
    <property type="match status" value="1"/>
</dbReference>
<dbReference type="HAMAP" id="MF_00983">
    <property type="entry name" value="PriA"/>
    <property type="match status" value="1"/>
</dbReference>
<evidence type="ECO:0000259" key="13">
    <source>
        <dbReference type="PROSITE" id="PS51194"/>
    </source>
</evidence>
<dbReference type="PANTHER" id="PTHR30580">
    <property type="entry name" value="PRIMOSOMAL PROTEIN N"/>
    <property type="match status" value="1"/>
</dbReference>
<evidence type="ECO:0000256" key="11">
    <source>
        <dbReference type="HAMAP-Rule" id="MF_00983"/>
    </source>
</evidence>
<evidence type="ECO:0000256" key="4">
    <source>
        <dbReference type="ARBA" id="ARBA00022741"/>
    </source>
</evidence>
<comment type="caution">
    <text evidence="14">The sequence shown here is derived from an EMBL/GenBank/DDBJ whole genome shotgun (WGS) entry which is preliminary data.</text>
</comment>
<evidence type="ECO:0000256" key="9">
    <source>
        <dbReference type="ARBA" id="ARBA00023125"/>
    </source>
</evidence>
<dbReference type="Pfam" id="PF18319">
    <property type="entry name" value="Zn_ribbon_PriA"/>
    <property type="match status" value="1"/>
</dbReference>
<dbReference type="InterPro" id="IPR041236">
    <property type="entry name" value="PriA_C"/>
</dbReference>
<comment type="cofactor">
    <cofactor evidence="11">
        <name>Zn(2+)</name>
        <dbReference type="ChEBI" id="CHEBI:29105"/>
    </cofactor>
    <text evidence="11">Binds 2 zinc ions per subunit.</text>
</comment>
<feature type="binding site" evidence="11">
    <location>
        <position position="522"/>
    </location>
    <ligand>
        <name>Zn(2+)</name>
        <dbReference type="ChEBI" id="CHEBI:29105"/>
        <label>1</label>
    </ligand>
</feature>
<evidence type="ECO:0000256" key="8">
    <source>
        <dbReference type="ARBA" id="ARBA00022840"/>
    </source>
</evidence>
<accession>A0ABV5CEU4</accession>
<dbReference type="InterPro" id="IPR011545">
    <property type="entry name" value="DEAD/DEAH_box_helicase_dom"/>
</dbReference>
<dbReference type="EMBL" id="JBBVGT010000002">
    <property type="protein sequence ID" value="MFB5946068.1"/>
    <property type="molecule type" value="Genomic_DNA"/>
</dbReference>